<dbReference type="SMART" id="SM00382">
    <property type="entry name" value="AAA"/>
    <property type="match status" value="1"/>
</dbReference>
<feature type="transmembrane region" description="Helical" evidence="13">
    <location>
        <begin position="150"/>
        <end position="168"/>
    </location>
</feature>
<keyword evidence="6 13" id="KW-0812">Transmembrane</keyword>
<dbReference type="PROSITE" id="PS50928">
    <property type="entry name" value="ABC_TM1"/>
    <property type="match status" value="1"/>
</dbReference>
<evidence type="ECO:0000259" key="15">
    <source>
        <dbReference type="PROSITE" id="PS50893"/>
    </source>
</evidence>
<dbReference type="CDD" id="cd06261">
    <property type="entry name" value="TM_PBP2"/>
    <property type="match status" value="1"/>
</dbReference>
<keyword evidence="4 13" id="KW-0813">Transport</keyword>
<evidence type="ECO:0000256" key="9">
    <source>
        <dbReference type="ARBA" id="ARBA00022989"/>
    </source>
</evidence>
<keyword evidence="10 13" id="KW-0472">Membrane</keyword>
<accession>A0ABV6RX14</accession>
<feature type="domain" description="ABC transmembrane type-1" evidence="16">
    <location>
        <begin position="86"/>
        <end position="274"/>
    </location>
</feature>
<keyword evidence="9 13" id="KW-1133">Transmembrane helix</keyword>
<comment type="similarity">
    <text evidence="3">Belongs to the ABC transporter superfamily.</text>
</comment>
<feature type="transmembrane region" description="Helical" evidence="13">
    <location>
        <begin position="124"/>
        <end position="144"/>
    </location>
</feature>
<name>A0ABV6RX14_9GAMM</name>
<evidence type="ECO:0000256" key="2">
    <source>
        <dbReference type="ARBA" id="ARBA00004651"/>
    </source>
</evidence>
<evidence type="ECO:0000256" key="8">
    <source>
        <dbReference type="ARBA" id="ARBA00022840"/>
    </source>
</evidence>
<dbReference type="EC" id="7.4.2.9" evidence="11"/>
<evidence type="ECO:0000256" key="13">
    <source>
        <dbReference type="RuleBase" id="RU363032"/>
    </source>
</evidence>
<comment type="similarity">
    <text evidence="13">Belongs to the binding-protein-dependent transport system permease family.</text>
</comment>
<feature type="region of interest" description="Disordered" evidence="14">
    <location>
        <begin position="298"/>
        <end position="333"/>
    </location>
</feature>
<dbReference type="Proteomes" id="UP001589896">
    <property type="component" value="Unassembled WGS sequence"/>
</dbReference>
<evidence type="ECO:0000256" key="4">
    <source>
        <dbReference type="ARBA" id="ARBA00022448"/>
    </source>
</evidence>
<reference evidence="17 18" key="1">
    <citation type="submission" date="2024-09" db="EMBL/GenBank/DDBJ databases">
        <authorList>
            <person name="Sun Q."/>
            <person name="Mori K."/>
        </authorList>
    </citation>
    <scope>NUCLEOTIDE SEQUENCE [LARGE SCALE GENOMIC DNA]</scope>
    <source>
        <strain evidence="17 18">KCTC 23076</strain>
    </source>
</reference>
<dbReference type="PROSITE" id="PS00211">
    <property type="entry name" value="ABC_TRANSPORTER_1"/>
    <property type="match status" value="1"/>
</dbReference>
<evidence type="ECO:0000256" key="6">
    <source>
        <dbReference type="ARBA" id="ARBA00022692"/>
    </source>
</evidence>
<dbReference type="RefSeq" id="WP_386674290.1">
    <property type="nucleotide sequence ID" value="NZ_JBHLTG010000008.1"/>
</dbReference>
<evidence type="ECO:0000256" key="1">
    <source>
        <dbReference type="ARBA" id="ARBA00004417"/>
    </source>
</evidence>
<dbReference type="Pfam" id="PF00005">
    <property type="entry name" value="ABC_tran"/>
    <property type="match status" value="1"/>
</dbReference>
<sequence>MTESTTSILTVRRERRAKGRYRSPAVILSLVWLLGLLVASLAGPLWLPYGPLEQDLGAVLQGPSAAHPLGTDEVGRDLLTRLLTAAAPTLLIALITPIVAVAVTVPITLWAARYPRAEAVTNRVSEIVLSLPGMVILLAFIAAVGTNMPLVLAVFGLLLFGALFKIFFGQAKSLHKQLFVEAAAIDGVRPMVASIRHVLPNMSTTVIVQFVLLFGAGIGIQAALAFIGLGPQPPEPTWGGMIQSASRFIFQQPWMMIPTGGILALTIIAANTLADVLAGGAAMPPPLVAVRRRRQGGVTGAPALPPKKTLPIPSTEEAHAAAQPTGEATRVPGQGELRVEDLVIAVDDGPELVTGVSFTVRPGTVLGLVGESGCGKSITSHALLGLLTPGLSVRSGRILWNGVDLADADEKTMQRVRGHDIAYISQEPTRALDPMFTVGWQLEATIKRLRKVGGREAKKIAEQLLVDVGIVDPPRVLRSYPHQISGGMAQRVAIALALSGTPRLLIADEPTTALDVTVQAEILALLRQLVADRGMSIVLVTHDLGVVADLCDEVAVMYAGHLVETGSVRDVLMRPEHPYTMALLAADPHAAVELVGATHLATIPGQVPAPGSWPRACRFADRCRFVQDRCLVPIPLEPRSIGEGDVRCIRHDEVRGRQEEWREPVPVGEQL</sequence>
<dbReference type="CDD" id="cd03257">
    <property type="entry name" value="ABC_NikE_OppD_transporters"/>
    <property type="match status" value="1"/>
</dbReference>
<proteinExistence type="inferred from homology"/>
<feature type="domain" description="ABC transporter" evidence="15">
    <location>
        <begin position="337"/>
        <end position="584"/>
    </location>
</feature>
<evidence type="ECO:0000256" key="12">
    <source>
        <dbReference type="ARBA" id="ARBA00047356"/>
    </source>
</evidence>
<protein>
    <recommendedName>
        <fullName evidence="11">ABC-type dipeptide transporter</fullName>
        <ecNumber evidence="11">7.4.2.9</ecNumber>
    </recommendedName>
</protein>
<dbReference type="SUPFAM" id="SSF161098">
    <property type="entry name" value="MetI-like"/>
    <property type="match status" value="1"/>
</dbReference>
<dbReference type="Pfam" id="PF08352">
    <property type="entry name" value="oligo_HPY"/>
    <property type="match status" value="1"/>
</dbReference>
<keyword evidence="8" id="KW-0067">ATP-binding</keyword>
<comment type="subcellular location">
    <subcellularLocation>
        <location evidence="1">Cell inner membrane</location>
        <topology evidence="1">Peripheral membrane protein</topology>
    </subcellularLocation>
    <subcellularLocation>
        <location evidence="2 13">Cell membrane</location>
        <topology evidence="2 13">Multi-pass membrane protein</topology>
    </subcellularLocation>
</comment>
<dbReference type="SUPFAM" id="SSF52540">
    <property type="entry name" value="P-loop containing nucleoside triphosphate hydrolases"/>
    <property type="match status" value="1"/>
</dbReference>
<evidence type="ECO:0000256" key="14">
    <source>
        <dbReference type="SAM" id="MobiDB-lite"/>
    </source>
</evidence>
<evidence type="ECO:0000259" key="16">
    <source>
        <dbReference type="PROSITE" id="PS50928"/>
    </source>
</evidence>
<dbReference type="InterPro" id="IPR013563">
    <property type="entry name" value="Oligopep_ABC_C"/>
</dbReference>
<dbReference type="InterPro" id="IPR003593">
    <property type="entry name" value="AAA+_ATPase"/>
</dbReference>
<dbReference type="InterPro" id="IPR035906">
    <property type="entry name" value="MetI-like_sf"/>
</dbReference>
<dbReference type="Pfam" id="PF00528">
    <property type="entry name" value="BPD_transp_1"/>
    <property type="match status" value="1"/>
</dbReference>
<keyword evidence="18" id="KW-1185">Reference proteome</keyword>
<evidence type="ECO:0000256" key="10">
    <source>
        <dbReference type="ARBA" id="ARBA00023136"/>
    </source>
</evidence>
<gene>
    <name evidence="17" type="ORF">ACFFGH_27145</name>
</gene>
<dbReference type="InterPro" id="IPR017871">
    <property type="entry name" value="ABC_transporter-like_CS"/>
</dbReference>
<dbReference type="InterPro" id="IPR000515">
    <property type="entry name" value="MetI-like"/>
</dbReference>
<dbReference type="Gene3D" id="1.10.3720.10">
    <property type="entry name" value="MetI-like"/>
    <property type="match status" value="1"/>
</dbReference>
<dbReference type="EMBL" id="JBHLTG010000008">
    <property type="protein sequence ID" value="MFC0681521.1"/>
    <property type="molecule type" value="Genomic_DNA"/>
</dbReference>
<comment type="caution">
    <text evidence="17">The sequence shown here is derived from an EMBL/GenBank/DDBJ whole genome shotgun (WGS) entry which is preliminary data.</text>
</comment>
<dbReference type="InterPro" id="IPR050388">
    <property type="entry name" value="ABC_Ni/Peptide_Import"/>
</dbReference>
<evidence type="ECO:0000256" key="5">
    <source>
        <dbReference type="ARBA" id="ARBA00022475"/>
    </source>
</evidence>
<organism evidence="17 18">
    <name type="scientific">Lysobacter korlensis</name>
    <dbReference type="NCBI Taxonomy" id="553636"/>
    <lineage>
        <taxon>Bacteria</taxon>
        <taxon>Pseudomonadati</taxon>
        <taxon>Pseudomonadota</taxon>
        <taxon>Gammaproteobacteria</taxon>
        <taxon>Lysobacterales</taxon>
        <taxon>Lysobacteraceae</taxon>
        <taxon>Lysobacter</taxon>
    </lineage>
</organism>
<dbReference type="Gene3D" id="3.40.50.300">
    <property type="entry name" value="P-loop containing nucleotide triphosphate hydrolases"/>
    <property type="match status" value="1"/>
</dbReference>
<dbReference type="PANTHER" id="PTHR43297:SF2">
    <property type="entry name" value="DIPEPTIDE TRANSPORT ATP-BINDING PROTEIN DPPD"/>
    <property type="match status" value="1"/>
</dbReference>
<dbReference type="PROSITE" id="PS50893">
    <property type="entry name" value="ABC_TRANSPORTER_2"/>
    <property type="match status" value="1"/>
</dbReference>
<feature type="transmembrane region" description="Helical" evidence="13">
    <location>
        <begin position="206"/>
        <end position="229"/>
    </location>
</feature>
<evidence type="ECO:0000313" key="18">
    <source>
        <dbReference type="Proteomes" id="UP001589896"/>
    </source>
</evidence>
<keyword evidence="5" id="KW-1003">Cell membrane</keyword>
<dbReference type="InterPro" id="IPR027417">
    <property type="entry name" value="P-loop_NTPase"/>
</dbReference>
<feature type="transmembrane region" description="Helical" evidence="13">
    <location>
        <begin position="25"/>
        <end position="47"/>
    </location>
</feature>
<dbReference type="InterPro" id="IPR003439">
    <property type="entry name" value="ABC_transporter-like_ATP-bd"/>
</dbReference>
<dbReference type="NCBIfam" id="TIGR01727">
    <property type="entry name" value="oligo_HPY"/>
    <property type="match status" value="1"/>
</dbReference>
<evidence type="ECO:0000256" key="11">
    <source>
        <dbReference type="ARBA" id="ARBA00038852"/>
    </source>
</evidence>
<dbReference type="PANTHER" id="PTHR43297">
    <property type="entry name" value="OLIGOPEPTIDE TRANSPORT ATP-BINDING PROTEIN APPD"/>
    <property type="match status" value="1"/>
</dbReference>
<feature type="transmembrane region" description="Helical" evidence="13">
    <location>
        <begin position="90"/>
        <end position="112"/>
    </location>
</feature>
<comment type="catalytic activity">
    <reaction evidence="12">
        <text>a dipeptide(out) + ATP + H2O = a dipeptide(in) + ADP + phosphate + H(+)</text>
        <dbReference type="Rhea" id="RHEA:23120"/>
        <dbReference type="ChEBI" id="CHEBI:15377"/>
        <dbReference type="ChEBI" id="CHEBI:15378"/>
        <dbReference type="ChEBI" id="CHEBI:30616"/>
        <dbReference type="ChEBI" id="CHEBI:43474"/>
        <dbReference type="ChEBI" id="CHEBI:90799"/>
        <dbReference type="ChEBI" id="CHEBI:456216"/>
        <dbReference type="EC" id="7.4.2.9"/>
    </reaction>
</comment>
<evidence type="ECO:0000256" key="3">
    <source>
        <dbReference type="ARBA" id="ARBA00005417"/>
    </source>
</evidence>
<evidence type="ECO:0000313" key="17">
    <source>
        <dbReference type="EMBL" id="MFC0681521.1"/>
    </source>
</evidence>
<keyword evidence="7" id="KW-0547">Nucleotide-binding</keyword>
<evidence type="ECO:0000256" key="7">
    <source>
        <dbReference type="ARBA" id="ARBA00022741"/>
    </source>
</evidence>